<dbReference type="Gene3D" id="3.20.20.450">
    <property type="entry name" value="EAL domain"/>
    <property type="match status" value="1"/>
</dbReference>
<dbReference type="CDD" id="cd01948">
    <property type="entry name" value="EAL"/>
    <property type="match status" value="1"/>
</dbReference>
<reference evidence="2" key="1">
    <citation type="journal article" date="2013" name="Environ. Microbiol.">
        <title>Microbiota from the distal guts of lean and obese adolescents exhibit partial functional redundancy besides clear differences in community structure.</title>
        <authorList>
            <person name="Ferrer M."/>
            <person name="Ruiz A."/>
            <person name="Lanza F."/>
            <person name="Haange S.B."/>
            <person name="Oberbach A."/>
            <person name="Till H."/>
            <person name="Bargiela R."/>
            <person name="Campoy C."/>
            <person name="Segura M.T."/>
            <person name="Richter M."/>
            <person name="von Bergen M."/>
            <person name="Seifert J."/>
            <person name="Suarez A."/>
        </authorList>
    </citation>
    <scope>NUCLEOTIDE SEQUENCE</scope>
</reference>
<dbReference type="SUPFAM" id="SSF141868">
    <property type="entry name" value="EAL domain-like"/>
    <property type="match status" value="1"/>
</dbReference>
<evidence type="ECO:0000313" key="2">
    <source>
        <dbReference type="EMBL" id="EKC73811.1"/>
    </source>
</evidence>
<evidence type="ECO:0000259" key="1">
    <source>
        <dbReference type="PROSITE" id="PS50883"/>
    </source>
</evidence>
<name>K1UQM7_9ZZZZ</name>
<accession>K1UQM7</accession>
<proteinExistence type="predicted"/>
<gene>
    <name evidence="2" type="ORF">OBE_02194</name>
</gene>
<dbReference type="PANTHER" id="PTHR33121">
    <property type="entry name" value="CYCLIC DI-GMP PHOSPHODIESTERASE PDEF"/>
    <property type="match status" value="1"/>
</dbReference>
<dbReference type="InterPro" id="IPR050706">
    <property type="entry name" value="Cyclic-di-GMP_PDE-like"/>
</dbReference>
<dbReference type="InterPro" id="IPR035919">
    <property type="entry name" value="EAL_sf"/>
</dbReference>
<feature type="non-terminal residue" evidence="2">
    <location>
        <position position="1"/>
    </location>
</feature>
<dbReference type="AlphaFoldDB" id="K1UQM7"/>
<dbReference type="SMART" id="SM00052">
    <property type="entry name" value="EAL"/>
    <property type="match status" value="1"/>
</dbReference>
<protein>
    <submittedName>
        <fullName evidence="2">Signaling protein</fullName>
    </submittedName>
</protein>
<dbReference type="EMBL" id="AJWZ01001428">
    <property type="protein sequence ID" value="EKC73811.1"/>
    <property type="molecule type" value="Genomic_DNA"/>
</dbReference>
<dbReference type="PANTHER" id="PTHR33121:SF71">
    <property type="entry name" value="OXYGEN SENSOR PROTEIN DOSP"/>
    <property type="match status" value="1"/>
</dbReference>
<feature type="domain" description="EAL" evidence="1">
    <location>
        <begin position="1"/>
        <end position="183"/>
    </location>
</feature>
<sequence length="183" mass="20906">GRKTCQLLRYLKDKNGSVLPISVNVSRVNFYTTNLVSNLLKLVEKYNLEPKDLQLEITETVYTEEKQVIYSIISELQEAGFKILMDDFGSGYSSLNMLKDAPIDVLKLDMAFMRNLDNENERNNIIVESIVELSKKLNIPVVVEGVESEKQVNFLKSIGAEVIQGYYFSKPIPADEYEKLIEE</sequence>
<dbReference type="PROSITE" id="PS50883">
    <property type="entry name" value="EAL"/>
    <property type="match status" value="1"/>
</dbReference>
<organism evidence="2">
    <name type="scientific">human gut metagenome</name>
    <dbReference type="NCBI Taxonomy" id="408170"/>
    <lineage>
        <taxon>unclassified sequences</taxon>
        <taxon>metagenomes</taxon>
        <taxon>organismal metagenomes</taxon>
    </lineage>
</organism>
<dbReference type="GO" id="GO:0071111">
    <property type="term" value="F:cyclic-guanylate-specific phosphodiesterase activity"/>
    <property type="evidence" value="ECO:0007669"/>
    <property type="project" value="InterPro"/>
</dbReference>
<dbReference type="Pfam" id="PF00563">
    <property type="entry name" value="EAL"/>
    <property type="match status" value="1"/>
</dbReference>
<dbReference type="InterPro" id="IPR001633">
    <property type="entry name" value="EAL_dom"/>
</dbReference>
<comment type="caution">
    <text evidence="2">The sequence shown here is derived from an EMBL/GenBank/DDBJ whole genome shotgun (WGS) entry which is preliminary data.</text>
</comment>